<feature type="transmembrane region" description="Helical" evidence="7">
    <location>
        <begin position="495"/>
        <end position="520"/>
    </location>
</feature>
<protein>
    <submittedName>
        <fullName evidence="9">Binding-protein-dependent transport systems inner membrane component</fullName>
    </submittedName>
</protein>
<evidence type="ECO:0000259" key="8">
    <source>
        <dbReference type="PROSITE" id="PS50928"/>
    </source>
</evidence>
<dbReference type="GO" id="GO:0005886">
    <property type="term" value="C:plasma membrane"/>
    <property type="evidence" value="ECO:0007669"/>
    <property type="project" value="UniProtKB-SubCell"/>
</dbReference>
<dbReference type="PROSITE" id="PS50928">
    <property type="entry name" value="ABC_TM1"/>
    <property type="match status" value="1"/>
</dbReference>
<evidence type="ECO:0000256" key="1">
    <source>
        <dbReference type="ARBA" id="ARBA00004651"/>
    </source>
</evidence>
<dbReference type="PANTHER" id="PTHR30151:SF0">
    <property type="entry name" value="ABC TRANSPORTER PERMEASE PROTEIN MJ0413-RELATED"/>
    <property type="match status" value="1"/>
</dbReference>
<gene>
    <name evidence="9" type="ORF">Tasa_021_040</name>
</gene>
<feature type="transmembrane region" description="Helical" evidence="7">
    <location>
        <begin position="368"/>
        <end position="390"/>
    </location>
</feature>
<dbReference type="OrthoDB" id="9799271at2"/>
<sequence length="529" mass="55383">MSSLRQGGRAELLWAVNFVAILLLWQCVGFATGLPGPIAVVHRLKVDGPELYWNAGLSTLRCALPGWVGASAVAAVCAMVATVWPVLAPGIFQLGVMSYCLPSLAIGPVLMIVLDGDGPRIVLAALASFFTMLVGTMTGLRACPPFQTMLVTAFGGTSWQALFKVRLRAAVPSWFAALRISAPASLLGAMIGEFLGAEHGLGVLLINAQQSLDLSRTLTVTLTSAAFAGVLYGVVGIAGHMCTRWARDMPLNLARESEALRVGWANTAQRTEAALLAAGRVIAAVMVALGAWWLALRLSGVTPYVGRSPLDVLHYLTDRTDGAARIGEIVRELGTTLLDMAAGLTGGIGAGLGLAVLSQIWPPLHRLLAGPVFIMQAMPLVATTPLLILLFGRGEAIVVIVGAIVTFFPIFVSVSQSFALTPRSALDLIAANGGGRLAALRKVQVPAALPSLFAALRITVPLSMTGALIAEWLATGRGTGYMLLNAVSMSDYDGLWARVAVTTTVSMVLYGLIGWIELAVGRALTAGRA</sequence>
<evidence type="ECO:0000313" key="10">
    <source>
        <dbReference type="Proteomes" id="UP000032679"/>
    </source>
</evidence>
<feature type="transmembrane region" description="Helical" evidence="7">
    <location>
        <begin position="90"/>
        <end position="114"/>
    </location>
</feature>
<dbReference type="AlphaFoldDB" id="A0A0D6MLB6"/>
<dbReference type="InterPro" id="IPR000515">
    <property type="entry name" value="MetI-like"/>
</dbReference>
<evidence type="ECO:0000256" key="3">
    <source>
        <dbReference type="ARBA" id="ARBA00022475"/>
    </source>
</evidence>
<feature type="transmembrane region" description="Helical" evidence="7">
    <location>
        <begin position="340"/>
        <end position="361"/>
    </location>
</feature>
<dbReference type="STRING" id="1231623.Tasa_021_040"/>
<feature type="domain" description="ABC transmembrane type-1" evidence="8">
    <location>
        <begin position="333"/>
        <end position="514"/>
    </location>
</feature>
<dbReference type="SUPFAM" id="SSF161098">
    <property type="entry name" value="MetI-like"/>
    <property type="match status" value="2"/>
</dbReference>
<accession>A0A0D6MLB6</accession>
<dbReference type="EMBL" id="BALE01000021">
    <property type="protein sequence ID" value="GAN54459.1"/>
    <property type="molecule type" value="Genomic_DNA"/>
</dbReference>
<evidence type="ECO:0000313" key="9">
    <source>
        <dbReference type="EMBL" id="GAN54459.1"/>
    </source>
</evidence>
<keyword evidence="2 7" id="KW-0813">Transport</keyword>
<evidence type="ECO:0000256" key="6">
    <source>
        <dbReference type="ARBA" id="ARBA00023136"/>
    </source>
</evidence>
<feature type="transmembrane region" description="Helical" evidence="7">
    <location>
        <begin position="451"/>
        <end position="475"/>
    </location>
</feature>
<evidence type="ECO:0000256" key="2">
    <source>
        <dbReference type="ARBA" id="ARBA00022448"/>
    </source>
</evidence>
<dbReference type="Proteomes" id="UP000032679">
    <property type="component" value="Unassembled WGS sequence"/>
</dbReference>
<dbReference type="PANTHER" id="PTHR30151">
    <property type="entry name" value="ALKANE SULFONATE ABC TRANSPORTER-RELATED, MEMBRANE SUBUNIT"/>
    <property type="match status" value="1"/>
</dbReference>
<evidence type="ECO:0000256" key="7">
    <source>
        <dbReference type="RuleBase" id="RU363032"/>
    </source>
</evidence>
<dbReference type="Gene3D" id="1.10.3720.10">
    <property type="entry name" value="MetI-like"/>
    <property type="match status" value="2"/>
</dbReference>
<evidence type="ECO:0000256" key="5">
    <source>
        <dbReference type="ARBA" id="ARBA00022989"/>
    </source>
</evidence>
<organism evidence="9 10">
    <name type="scientific">Tanticharoenia sakaeratensis NBRC 103193</name>
    <dbReference type="NCBI Taxonomy" id="1231623"/>
    <lineage>
        <taxon>Bacteria</taxon>
        <taxon>Pseudomonadati</taxon>
        <taxon>Pseudomonadota</taxon>
        <taxon>Alphaproteobacteria</taxon>
        <taxon>Acetobacterales</taxon>
        <taxon>Acetobacteraceae</taxon>
        <taxon>Tanticharoenia</taxon>
    </lineage>
</organism>
<feature type="transmembrane region" description="Helical" evidence="7">
    <location>
        <begin position="12"/>
        <end position="41"/>
    </location>
</feature>
<feature type="transmembrane region" description="Helical" evidence="7">
    <location>
        <begin position="396"/>
        <end position="414"/>
    </location>
</feature>
<evidence type="ECO:0000256" key="4">
    <source>
        <dbReference type="ARBA" id="ARBA00022692"/>
    </source>
</evidence>
<dbReference type="Pfam" id="PF00528">
    <property type="entry name" value="BPD_transp_1"/>
    <property type="match status" value="2"/>
</dbReference>
<feature type="transmembrane region" description="Helical" evidence="7">
    <location>
        <begin position="217"/>
        <end position="239"/>
    </location>
</feature>
<name>A0A0D6MLB6_9PROT</name>
<dbReference type="CDD" id="cd06261">
    <property type="entry name" value="TM_PBP2"/>
    <property type="match status" value="1"/>
</dbReference>
<dbReference type="GO" id="GO:0055085">
    <property type="term" value="P:transmembrane transport"/>
    <property type="evidence" value="ECO:0007669"/>
    <property type="project" value="InterPro"/>
</dbReference>
<keyword evidence="6 7" id="KW-0472">Membrane</keyword>
<feature type="transmembrane region" description="Helical" evidence="7">
    <location>
        <begin position="121"/>
        <end position="140"/>
    </location>
</feature>
<feature type="transmembrane region" description="Helical" evidence="7">
    <location>
        <begin position="62"/>
        <end position="84"/>
    </location>
</feature>
<comment type="caution">
    <text evidence="9">The sequence shown here is derived from an EMBL/GenBank/DDBJ whole genome shotgun (WGS) entry which is preliminary data.</text>
</comment>
<feature type="transmembrane region" description="Helical" evidence="7">
    <location>
        <begin position="273"/>
        <end position="295"/>
    </location>
</feature>
<keyword evidence="10" id="KW-1185">Reference proteome</keyword>
<comment type="subcellular location">
    <subcellularLocation>
        <location evidence="1 7">Cell membrane</location>
        <topology evidence="1 7">Multi-pass membrane protein</topology>
    </subcellularLocation>
</comment>
<reference evidence="9 10" key="1">
    <citation type="submission" date="2012-10" db="EMBL/GenBank/DDBJ databases">
        <title>Genome sequencing of Tanticharoenia sakaeratensis NBRC 103193.</title>
        <authorList>
            <person name="Azuma Y."/>
            <person name="Hadano H."/>
            <person name="Hirakawa H."/>
            <person name="Matsushita K."/>
        </authorList>
    </citation>
    <scope>NUCLEOTIDE SEQUENCE [LARGE SCALE GENOMIC DNA]</scope>
    <source>
        <strain evidence="9 10">NBRC 103193</strain>
    </source>
</reference>
<keyword evidence="3" id="KW-1003">Cell membrane</keyword>
<keyword evidence="5 7" id="KW-1133">Transmembrane helix</keyword>
<dbReference type="InterPro" id="IPR035906">
    <property type="entry name" value="MetI-like_sf"/>
</dbReference>
<comment type="similarity">
    <text evidence="7">Belongs to the binding-protein-dependent transport system permease family.</text>
</comment>
<dbReference type="RefSeq" id="WP_048849004.1">
    <property type="nucleotide sequence ID" value="NZ_BALE01000021.1"/>
</dbReference>
<keyword evidence="4 7" id="KW-0812">Transmembrane</keyword>
<feature type="transmembrane region" description="Helical" evidence="7">
    <location>
        <begin position="175"/>
        <end position="197"/>
    </location>
</feature>
<proteinExistence type="inferred from homology"/>